<gene>
    <name evidence="7" type="ORF">OLEA9_A019814</name>
</gene>
<dbReference type="Proteomes" id="UP000594638">
    <property type="component" value="Unassembled WGS sequence"/>
</dbReference>
<dbReference type="InterPro" id="IPR036093">
    <property type="entry name" value="NAC_dom_sf"/>
</dbReference>
<reference evidence="7 8" key="1">
    <citation type="submission" date="2019-12" db="EMBL/GenBank/DDBJ databases">
        <authorList>
            <person name="Alioto T."/>
            <person name="Alioto T."/>
            <person name="Gomez Garrido J."/>
        </authorList>
    </citation>
    <scope>NUCLEOTIDE SEQUENCE [LARGE SCALE GENOMIC DNA]</scope>
</reference>
<evidence type="ECO:0000256" key="1">
    <source>
        <dbReference type="ARBA" id="ARBA00023015"/>
    </source>
</evidence>
<dbReference type="Gene3D" id="2.170.150.80">
    <property type="entry name" value="NAC domain"/>
    <property type="match status" value="1"/>
</dbReference>
<accession>A0A8S0REG9</accession>
<dbReference type="GO" id="GO:0048731">
    <property type="term" value="P:system development"/>
    <property type="evidence" value="ECO:0007669"/>
    <property type="project" value="TreeGrafter"/>
</dbReference>
<dbReference type="OrthoDB" id="863385at2759"/>
<keyword evidence="4" id="KW-0539">Nucleus</keyword>
<dbReference type="Pfam" id="PF02365">
    <property type="entry name" value="NAM"/>
    <property type="match status" value="1"/>
</dbReference>
<feature type="chain" id="PRO_5035869218" evidence="5">
    <location>
        <begin position="19"/>
        <end position="192"/>
    </location>
</feature>
<name>A0A8S0REG9_OLEEU</name>
<protein>
    <submittedName>
        <fullName evidence="7">NAC transcription factor 29-like</fullName>
    </submittedName>
</protein>
<keyword evidence="8" id="KW-1185">Reference proteome</keyword>
<dbReference type="EMBL" id="CACTIH010003610">
    <property type="protein sequence ID" value="CAA2977549.1"/>
    <property type="molecule type" value="Genomic_DNA"/>
</dbReference>
<evidence type="ECO:0000313" key="7">
    <source>
        <dbReference type="EMBL" id="CAA2977549.1"/>
    </source>
</evidence>
<evidence type="ECO:0000259" key="6">
    <source>
        <dbReference type="PROSITE" id="PS51005"/>
    </source>
</evidence>
<feature type="domain" description="NAC" evidence="6">
    <location>
        <begin position="27"/>
        <end position="185"/>
    </location>
</feature>
<proteinExistence type="predicted"/>
<dbReference type="GO" id="GO:0006355">
    <property type="term" value="P:regulation of DNA-templated transcription"/>
    <property type="evidence" value="ECO:0007669"/>
    <property type="project" value="InterPro"/>
</dbReference>
<dbReference type="InterPro" id="IPR003441">
    <property type="entry name" value="NAC-dom"/>
</dbReference>
<keyword evidence="1" id="KW-0805">Transcription regulation</keyword>
<dbReference type="AlphaFoldDB" id="A0A8S0REG9"/>
<evidence type="ECO:0000256" key="3">
    <source>
        <dbReference type="ARBA" id="ARBA00023163"/>
    </source>
</evidence>
<evidence type="ECO:0000256" key="2">
    <source>
        <dbReference type="ARBA" id="ARBA00023125"/>
    </source>
</evidence>
<comment type="caution">
    <text evidence="7">The sequence shown here is derived from an EMBL/GenBank/DDBJ whole genome shotgun (WGS) entry which is preliminary data.</text>
</comment>
<sequence length="192" mass="22534">MIKNRKFLIILCVANTMASQYGHIMDLPSGYRFVPNDEELMEFYLTRKVCNGPLPHDVIKDVDASELYSKHPKTLVDDVYNHENSWYFFTHTNDDNVEEGKKTIRIVGDGIGFWRGLLSEDLIYNSNGDVCAFKTHWRYFEGPIIKGKRTNWTMEEYRLRNDAPTSSNDEEQLAMEWVLVRMKKGRVYDCLF</sequence>
<dbReference type="GO" id="GO:0003677">
    <property type="term" value="F:DNA binding"/>
    <property type="evidence" value="ECO:0007669"/>
    <property type="project" value="UniProtKB-KW"/>
</dbReference>
<evidence type="ECO:0000256" key="5">
    <source>
        <dbReference type="SAM" id="SignalP"/>
    </source>
</evidence>
<keyword evidence="5" id="KW-0732">Signal</keyword>
<dbReference type="PROSITE" id="PS51005">
    <property type="entry name" value="NAC"/>
    <property type="match status" value="1"/>
</dbReference>
<dbReference type="SUPFAM" id="SSF101941">
    <property type="entry name" value="NAC domain"/>
    <property type="match status" value="1"/>
</dbReference>
<feature type="signal peptide" evidence="5">
    <location>
        <begin position="1"/>
        <end position="18"/>
    </location>
</feature>
<evidence type="ECO:0000313" key="8">
    <source>
        <dbReference type="Proteomes" id="UP000594638"/>
    </source>
</evidence>
<dbReference type="Gramene" id="OE9A019814T2">
    <property type="protein sequence ID" value="OE9A019814C2"/>
    <property type="gene ID" value="OE9A019814"/>
</dbReference>
<organism evidence="7 8">
    <name type="scientific">Olea europaea subsp. europaea</name>
    <dbReference type="NCBI Taxonomy" id="158383"/>
    <lineage>
        <taxon>Eukaryota</taxon>
        <taxon>Viridiplantae</taxon>
        <taxon>Streptophyta</taxon>
        <taxon>Embryophyta</taxon>
        <taxon>Tracheophyta</taxon>
        <taxon>Spermatophyta</taxon>
        <taxon>Magnoliopsida</taxon>
        <taxon>eudicotyledons</taxon>
        <taxon>Gunneridae</taxon>
        <taxon>Pentapetalae</taxon>
        <taxon>asterids</taxon>
        <taxon>lamiids</taxon>
        <taxon>Lamiales</taxon>
        <taxon>Oleaceae</taxon>
        <taxon>Oleeae</taxon>
        <taxon>Olea</taxon>
    </lineage>
</organism>
<evidence type="ECO:0000256" key="4">
    <source>
        <dbReference type="ARBA" id="ARBA00023242"/>
    </source>
</evidence>
<dbReference type="PANTHER" id="PTHR31719:SF123">
    <property type="entry name" value="NAC DOMAIN-CONTAINING PROTEIN"/>
    <property type="match status" value="1"/>
</dbReference>
<dbReference type="PANTHER" id="PTHR31719">
    <property type="entry name" value="NAC TRANSCRIPTION FACTOR 56"/>
    <property type="match status" value="1"/>
</dbReference>
<keyword evidence="3" id="KW-0804">Transcription</keyword>
<keyword evidence="2" id="KW-0238">DNA-binding</keyword>